<organism evidence="2 3">
    <name type="scientific">Glossina austeni</name>
    <name type="common">Savannah tsetse fly</name>
    <dbReference type="NCBI Taxonomy" id="7395"/>
    <lineage>
        <taxon>Eukaryota</taxon>
        <taxon>Metazoa</taxon>
        <taxon>Ecdysozoa</taxon>
        <taxon>Arthropoda</taxon>
        <taxon>Hexapoda</taxon>
        <taxon>Insecta</taxon>
        <taxon>Pterygota</taxon>
        <taxon>Neoptera</taxon>
        <taxon>Endopterygota</taxon>
        <taxon>Diptera</taxon>
        <taxon>Brachycera</taxon>
        <taxon>Muscomorpha</taxon>
        <taxon>Hippoboscoidea</taxon>
        <taxon>Glossinidae</taxon>
        <taxon>Glossina</taxon>
    </lineage>
</organism>
<accession>A0A1A9VUA0</accession>
<name>A0A1A9VUA0_GLOAU</name>
<protein>
    <submittedName>
        <fullName evidence="2">Uncharacterized protein</fullName>
    </submittedName>
</protein>
<evidence type="ECO:0000313" key="2">
    <source>
        <dbReference type="EnsemblMetazoa" id="GAUT047826-PA"/>
    </source>
</evidence>
<dbReference type="Proteomes" id="UP000078200">
    <property type="component" value="Unassembled WGS sequence"/>
</dbReference>
<feature type="region of interest" description="Disordered" evidence="1">
    <location>
        <begin position="1"/>
        <end position="20"/>
    </location>
</feature>
<sequence length="127" mass="14598">MKLFNVETDNDNDDDDDDDDNVIASLRDNMSERAEGKLLKNFFSCCCAGFTSSKMIAFIMFSETACANTWNDFEALKTKAHFAKARYLHEEINRAQTNEEVFCECIVKVKAEQHVPRRCNLLRLDNS</sequence>
<evidence type="ECO:0000256" key="1">
    <source>
        <dbReference type="SAM" id="MobiDB-lite"/>
    </source>
</evidence>
<keyword evidence="3" id="KW-1185">Reference proteome</keyword>
<proteinExistence type="predicted"/>
<feature type="compositionally biased region" description="Acidic residues" evidence="1">
    <location>
        <begin position="8"/>
        <end position="20"/>
    </location>
</feature>
<dbReference type="EnsemblMetazoa" id="GAUT047826-RA">
    <property type="protein sequence ID" value="GAUT047826-PA"/>
    <property type="gene ID" value="GAUT047826"/>
</dbReference>
<dbReference type="VEuPathDB" id="VectorBase:GAUT047826"/>
<reference evidence="2" key="1">
    <citation type="submission" date="2020-05" db="UniProtKB">
        <authorList>
            <consortium name="EnsemblMetazoa"/>
        </authorList>
    </citation>
    <scope>IDENTIFICATION</scope>
    <source>
        <strain evidence="2">TTRI</strain>
    </source>
</reference>
<dbReference type="AlphaFoldDB" id="A0A1A9VUA0"/>
<evidence type="ECO:0000313" key="3">
    <source>
        <dbReference type="Proteomes" id="UP000078200"/>
    </source>
</evidence>